<reference evidence="2 3" key="1">
    <citation type="journal article" date="2014" name="BMC Genomics">
        <title>Nucleomorph and plastid genome sequences of the chlorarachniophyte Lotharella oceanica: convergent reductive evolution and frequent recombination in nucleomorph-bearing algae.</title>
        <authorList>
            <person name="Tanifuji G."/>
            <person name="Onodera N.T."/>
            <person name="Brown M.W."/>
            <person name="Curtis B.A."/>
            <person name="Roger A.J."/>
            <person name="Ka-Shu Wong G."/>
            <person name="Melkonian M."/>
            <person name="Archibald J.M."/>
        </authorList>
    </citation>
    <scope>NUCLEOTIDE SEQUENCE [LARGE SCALE GENOMIC DNA]</scope>
    <source>
        <strain evidence="2 3">CCMP622</strain>
    </source>
</reference>
<sequence length="100" mass="12295">MLKTIKSNICFLMLKKKSYHFYMEKKIKYKLLKIFYCKILKKKNKFYFSLSFKKIKYLNCVCLNINTYFFLNLLVIWIIIVVRKNMLCRKKNEKNISSLL</sequence>
<keyword evidence="1" id="KW-0472">Membrane</keyword>
<dbReference type="Proteomes" id="UP000243670">
    <property type="component" value="Nucleomorph 1"/>
</dbReference>
<feature type="transmembrane region" description="Helical" evidence="1">
    <location>
        <begin position="55"/>
        <end position="82"/>
    </location>
</feature>
<evidence type="ECO:0000313" key="2">
    <source>
        <dbReference type="EMBL" id="AIB09592.1"/>
    </source>
</evidence>
<protein>
    <submittedName>
        <fullName evidence="2">Uncharacterized protein</fullName>
    </submittedName>
</protein>
<keyword evidence="1" id="KW-1133">Transmembrane helix</keyword>
<accession>A0A060DA46</accession>
<geneLocation type="nucleomorph" evidence="2"/>
<gene>
    <name evidence="2" type="ORF">M951_chr1111</name>
</gene>
<proteinExistence type="predicted"/>
<name>A0A060DA46_9EUKA</name>
<keyword evidence="1" id="KW-0812">Transmembrane</keyword>
<evidence type="ECO:0000256" key="1">
    <source>
        <dbReference type="SAM" id="Phobius"/>
    </source>
</evidence>
<keyword evidence="2" id="KW-0542">Nucleomorph</keyword>
<dbReference type="EMBL" id="CP006627">
    <property type="protein sequence ID" value="AIB09592.1"/>
    <property type="molecule type" value="Genomic_DNA"/>
</dbReference>
<organism evidence="2 3">
    <name type="scientific">Lotharella oceanica</name>
    <dbReference type="NCBI Taxonomy" id="641309"/>
    <lineage>
        <taxon>Eukaryota</taxon>
        <taxon>Sar</taxon>
        <taxon>Rhizaria</taxon>
        <taxon>Cercozoa</taxon>
        <taxon>Chlorarachniophyceae</taxon>
        <taxon>Lotharella</taxon>
    </lineage>
</organism>
<dbReference type="AlphaFoldDB" id="A0A060DA46"/>
<evidence type="ECO:0000313" key="3">
    <source>
        <dbReference type="Proteomes" id="UP000243670"/>
    </source>
</evidence>